<dbReference type="InterPro" id="IPR036280">
    <property type="entry name" value="Multihaem_cyt_sf"/>
</dbReference>
<reference evidence="2 5" key="2">
    <citation type="submission" date="2018-01" db="EMBL/GenBank/DDBJ databases">
        <title>Complete genome sequence of Caulobacter flavus RHGG3.</title>
        <authorList>
            <person name="Yang E."/>
        </authorList>
    </citation>
    <scope>NUCLEOTIDE SEQUENCE [LARGE SCALE GENOMIC DNA]</scope>
    <source>
        <strain evidence="2 5">RHGG3</strain>
    </source>
</reference>
<sequence>MRLATVMLAFGLALSGGAVIAMAQGGAGPAPAATPPAEGLKTVASFQSIKDPAARSVALFTEAGKVIQSPRCLNCHPAERAPTQGDDLHPHNPPMVAGQSGHGPTGMPCLSCHGPANVKTFGQQVKSIPGDPHWALAPAEMAWQGRSLGQICAQLKDPARNGGKTLAQIHEHMARDHLVGWGWNPGEGRKPAPGTQGQFGEIIKAWIDTGAKCPKA</sequence>
<dbReference type="AlphaFoldDB" id="A0A2N5CUY4"/>
<protein>
    <submittedName>
        <fullName evidence="3">Isoquinoline 1-oxidoreductase subunit</fullName>
    </submittedName>
</protein>
<dbReference type="RefSeq" id="WP_101712732.1">
    <property type="nucleotide sequence ID" value="NZ_CP026100.1"/>
</dbReference>
<evidence type="ECO:0000313" key="5">
    <source>
        <dbReference type="Proteomes" id="UP000281192"/>
    </source>
</evidence>
<evidence type="ECO:0000256" key="1">
    <source>
        <dbReference type="SAM" id="SignalP"/>
    </source>
</evidence>
<feature type="signal peptide" evidence="1">
    <location>
        <begin position="1"/>
        <end position="23"/>
    </location>
</feature>
<accession>A0A2N5CUY4</accession>
<keyword evidence="1" id="KW-0732">Signal</keyword>
<keyword evidence="5" id="KW-1185">Reference proteome</keyword>
<gene>
    <name evidence="2" type="ORF">C1707_03535</name>
    <name evidence="3" type="ORF">CFHF_09250</name>
</gene>
<dbReference type="SUPFAM" id="SSF48695">
    <property type="entry name" value="Multiheme cytochromes"/>
    <property type="match status" value="1"/>
</dbReference>
<dbReference type="OrthoDB" id="656942at2"/>
<dbReference type="KEGG" id="cfh:C1707_03535"/>
<organism evidence="3 4">
    <name type="scientific">Caulobacter flavus</name>
    <dbReference type="NCBI Taxonomy" id="1679497"/>
    <lineage>
        <taxon>Bacteria</taxon>
        <taxon>Pseudomonadati</taxon>
        <taxon>Pseudomonadota</taxon>
        <taxon>Alphaproteobacteria</taxon>
        <taxon>Caulobacterales</taxon>
        <taxon>Caulobacteraceae</taxon>
        <taxon>Caulobacter</taxon>
    </lineage>
</organism>
<dbReference type="Proteomes" id="UP000281192">
    <property type="component" value="Chromosome"/>
</dbReference>
<dbReference type="EMBL" id="CP026100">
    <property type="protein sequence ID" value="AYV45387.1"/>
    <property type="molecule type" value="Genomic_DNA"/>
</dbReference>
<evidence type="ECO:0000313" key="2">
    <source>
        <dbReference type="EMBL" id="AYV45387.1"/>
    </source>
</evidence>
<name>A0A2N5CUY4_9CAUL</name>
<proteinExistence type="predicted"/>
<dbReference type="Proteomes" id="UP000234483">
    <property type="component" value="Unassembled WGS sequence"/>
</dbReference>
<evidence type="ECO:0000313" key="4">
    <source>
        <dbReference type="Proteomes" id="UP000234483"/>
    </source>
</evidence>
<evidence type="ECO:0000313" key="3">
    <source>
        <dbReference type="EMBL" id="PLR17620.1"/>
    </source>
</evidence>
<feature type="chain" id="PRO_5044577960" evidence="1">
    <location>
        <begin position="24"/>
        <end position="216"/>
    </location>
</feature>
<reference evidence="3 4" key="1">
    <citation type="submission" date="2017-12" db="EMBL/GenBank/DDBJ databases">
        <title>The genome sequence of Caulobacter flavus CGMCC1 15093.</title>
        <authorList>
            <person name="Gao J."/>
            <person name="Mao X."/>
            <person name="Sun J."/>
        </authorList>
    </citation>
    <scope>NUCLEOTIDE SEQUENCE [LARGE SCALE GENOMIC DNA]</scope>
    <source>
        <strain evidence="3 4">CGMCC1 15093</strain>
    </source>
</reference>
<dbReference type="EMBL" id="PJRQ01000017">
    <property type="protein sequence ID" value="PLR17620.1"/>
    <property type="molecule type" value="Genomic_DNA"/>
</dbReference>